<proteinExistence type="inferred from homology"/>
<keyword evidence="11" id="KW-0206">Cytoskeleton</keyword>
<dbReference type="InterPro" id="IPR008280">
    <property type="entry name" value="Tub_FtsZ_C"/>
</dbReference>
<feature type="signal peptide" evidence="17">
    <location>
        <begin position="1"/>
        <end position="22"/>
    </location>
</feature>
<dbReference type="Gene3D" id="3.40.50.1440">
    <property type="entry name" value="Tubulin/FtsZ, GTPase domain"/>
    <property type="match status" value="1"/>
</dbReference>
<dbReference type="InterPro" id="IPR003008">
    <property type="entry name" value="Tubulin_FtsZ_GTPase"/>
</dbReference>
<dbReference type="EMBL" id="JAFDVH010000010">
    <property type="protein sequence ID" value="KAG7469746.1"/>
    <property type="molecule type" value="Genomic_DNA"/>
</dbReference>
<evidence type="ECO:0000256" key="13">
    <source>
        <dbReference type="ARBA" id="ARBA00023273"/>
    </source>
</evidence>
<comment type="subcellular location">
    <subcellularLocation>
        <location evidence="3">Cell projection</location>
        <location evidence="3">Cilium</location>
    </subcellularLocation>
    <subcellularLocation>
        <location evidence="1">Cytoplasm</location>
        <location evidence="1">Cytoskeleton</location>
        <location evidence="1">Microtubule organizing center</location>
        <location evidence="1">Centrosome</location>
        <location evidence="1">Centriole</location>
    </subcellularLocation>
    <subcellularLocation>
        <location evidence="2">Nucleus</location>
    </subcellularLocation>
</comment>
<sequence>MSGHCCCSSIIMSAVLLQVGQCGNQLGLEWWRLLAETPGQGRELDRYPFSARDGKLGAVFIDSEPKVLRGARQLVRNKRLRESNIVAGQGGRGNNWAYGYHGRQGEGECGLLQRAMEALRMEAERRDCYCGTILLHSLSGGTGSGLGARLCEEIREEFPAGHILSVSVAPYQSGESPLQHYNTLLSLASLHRSADGLLLFRNDQALGPAEALRGVPGGLSNPSCPGDSFSAMNKHIASCLAGLLLPVHSLTNASGLSLGMEPWELVRSVCPLPAAKLLHTTQACSRDRMHWDSLATSSLQGLPHLSPEGKHHSSRALLAVARGVQVDSFVTSTALQRLRRGHHCVPWNPFPIDHWTDPRDELGCSHSSRRLTVCSNHSSASDLLGQVVRRAGEMIQARAYLHWYQRHGVETQDFQEALDTLNAIIKEYDTQGD</sequence>
<evidence type="ECO:0000256" key="4">
    <source>
        <dbReference type="ARBA" id="ARBA00009636"/>
    </source>
</evidence>
<evidence type="ECO:0000256" key="15">
    <source>
        <dbReference type="ARBA" id="ARBA00046149"/>
    </source>
</evidence>
<feature type="domain" description="Tubulin/FtsZ GTPase" evidence="18">
    <location>
        <begin position="46"/>
        <end position="249"/>
    </location>
</feature>
<dbReference type="GO" id="GO:0005814">
    <property type="term" value="C:centriole"/>
    <property type="evidence" value="ECO:0007669"/>
    <property type="project" value="UniProtKB-SubCell"/>
</dbReference>
<dbReference type="SUPFAM" id="SSF52490">
    <property type="entry name" value="Tubulin nucleotide-binding domain-like"/>
    <property type="match status" value="1"/>
</dbReference>
<dbReference type="SMART" id="SM00864">
    <property type="entry name" value="Tubulin"/>
    <property type="match status" value="1"/>
</dbReference>
<dbReference type="AlphaFoldDB" id="A0A9D3T4S6"/>
<comment type="similarity">
    <text evidence="4 16">Belongs to the tubulin family.</text>
</comment>
<evidence type="ECO:0000256" key="8">
    <source>
        <dbReference type="ARBA" id="ARBA00022741"/>
    </source>
</evidence>
<keyword evidence="10 16" id="KW-0342">GTP-binding</keyword>
<keyword evidence="7 16" id="KW-0493">Microtubule</keyword>
<keyword evidence="8 16" id="KW-0547">Nucleotide-binding</keyword>
<keyword evidence="12" id="KW-0539">Nucleus</keyword>
<dbReference type="GO" id="GO:0005874">
    <property type="term" value="C:microtubule"/>
    <property type="evidence" value="ECO:0007669"/>
    <property type="project" value="UniProtKB-KW"/>
</dbReference>
<dbReference type="InterPro" id="IPR036525">
    <property type="entry name" value="Tubulin/FtsZ_GTPase_sf"/>
</dbReference>
<evidence type="ECO:0000256" key="2">
    <source>
        <dbReference type="ARBA" id="ARBA00004123"/>
    </source>
</evidence>
<evidence type="ECO:0000256" key="10">
    <source>
        <dbReference type="ARBA" id="ARBA00023134"/>
    </source>
</evidence>
<evidence type="ECO:0000259" key="18">
    <source>
        <dbReference type="SMART" id="SM00864"/>
    </source>
</evidence>
<evidence type="ECO:0000256" key="17">
    <source>
        <dbReference type="SAM" id="SignalP"/>
    </source>
</evidence>
<keyword evidence="6" id="KW-0963">Cytoplasm</keyword>
<organism evidence="19 20">
    <name type="scientific">Megalops atlanticus</name>
    <name type="common">Tarpon</name>
    <name type="synonym">Clupea gigantea</name>
    <dbReference type="NCBI Taxonomy" id="7932"/>
    <lineage>
        <taxon>Eukaryota</taxon>
        <taxon>Metazoa</taxon>
        <taxon>Chordata</taxon>
        <taxon>Craniata</taxon>
        <taxon>Vertebrata</taxon>
        <taxon>Euteleostomi</taxon>
        <taxon>Actinopterygii</taxon>
        <taxon>Neopterygii</taxon>
        <taxon>Teleostei</taxon>
        <taxon>Elopiformes</taxon>
        <taxon>Megalopidae</taxon>
        <taxon>Megalops</taxon>
    </lineage>
</organism>
<dbReference type="FunFam" id="3.40.50.1440:FF:000047">
    <property type="entry name" value="Tubulin delta chain"/>
    <property type="match status" value="1"/>
</dbReference>
<evidence type="ECO:0000256" key="5">
    <source>
        <dbReference type="ARBA" id="ARBA00014184"/>
    </source>
</evidence>
<dbReference type="PANTHER" id="PTHR11588">
    <property type="entry name" value="TUBULIN"/>
    <property type="match status" value="1"/>
</dbReference>
<dbReference type="InterPro" id="IPR000217">
    <property type="entry name" value="Tubulin"/>
</dbReference>
<evidence type="ECO:0000256" key="12">
    <source>
        <dbReference type="ARBA" id="ARBA00023242"/>
    </source>
</evidence>
<dbReference type="GO" id="GO:0005200">
    <property type="term" value="F:structural constituent of cytoskeleton"/>
    <property type="evidence" value="ECO:0007669"/>
    <property type="project" value="InterPro"/>
</dbReference>
<dbReference type="InterPro" id="IPR017975">
    <property type="entry name" value="Tubulin_CS"/>
</dbReference>
<dbReference type="PROSITE" id="PS00227">
    <property type="entry name" value="TUBULIN"/>
    <property type="match status" value="1"/>
</dbReference>
<dbReference type="Pfam" id="PF00091">
    <property type="entry name" value="Tubulin"/>
    <property type="match status" value="1"/>
</dbReference>
<evidence type="ECO:0000256" key="1">
    <source>
        <dbReference type="ARBA" id="ARBA00004114"/>
    </source>
</evidence>
<protein>
    <recommendedName>
        <fullName evidence="5">Tubulin delta chain</fullName>
    </recommendedName>
    <alternativeName>
        <fullName evidence="14">Delta-tubulin</fullName>
    </alternativeName>
</protein>
<evidence type="ECO:0000256" key="16">
    <source>
        <dbReference type="RuleBase" id="RU000352"/>
    </source>
</evidence>
<dbReference type="PRINTS" id="PR01224">
    <property type="entry name" value="DELTATUBULIN"/>
</dbReference>
<keyword evidence="17" id="KW-0732">Signal</keyword>
<evidence type="ECO:0000256" key="11">
    <source>
        <dbReference type="ARBA" id="ARBA00023212"/>
    </source>
</evidence>
<dbReference type="InterPro" id="IPR002967">
    <property type="entry name" value="Delta_tubulin"/>
</dbReference>
<dbReference type="SUPFAM" id="SSF55307">
    <property type="entry name" value="Tubulin C-terminal domain-like"/>
    <property type="match status" value="1"/>
</dbReference>
<dbReference type="Proteomes" id="UP001046870">
    <property type="component" value="Chromosome 10"/>
</dbReference>
<evidence type="ECO:0000256" key="9">
    <source>
        <dbReference type="ARBA" id="ARBA00022794"/>
    </source>
</evidence>
<keyword evidence="20" id="KW-1185">Reference proteome</keyword>
<dbReference type="GO" id="GO:0005634">
    <property type="term" value="C:nucleus"/>
    <property type="evidence" value="ECO:0007669"/>
    <property type="project" value="UniProtKB-SubCell"/>
</dbReference>
<dbReference type="GO" id="GO:0030030">
    <property type="term" value="P:cell projection organization"/>
    <property type="evidence" value="ECO:0007669"/>
    <property type="project" value="UniProtKB-KW"/>
</dbReference>
<feature type="chain" id="PRO_5039027796" description="Tubulin delta chain" evidence="17">
    <location>
        <begin position="23"/>
        <end position="433"/>
    </location>
</feature>
<dbReference type="OrthoDB" id="2588702at2759"/>
<evidence type="ECO:0000256" key="3">
    <source>
        <dbReference type="ARBA" id="ARBA00004138"/>
    </source>
</evidence>
<evidence type="ECO:0000256" key="7">
    <source>
        <dbReference type="ARBA" id="ARBA00022701"/>
    </source>
</evidence>
<comment type="function">
    <text evidence="15">Acts as a positive regulator of hedgehog signaling and regulates ciliary function.</text>
</comment>
<accession>A0A9D3T4S6</accession>
<gene>
    <name evidence="19" type="ORF">MATL_G00132090</name>
</gene>
<name>A0A9D3T4S6_MEGAT</name>
<evidence type="ECO:0000313" key="20">
    <source>
        <dbReference type="Proteomes" id="UP001046870"/>
    </source>
</evidence>
<dbReference type="GO" id="GO:0007017">
    <property type="term" value="P:microtubule-based process"/>
    <property type="evidence" value="ECO:0007669"/>
    <property type="project" value="InterPro"/>
</dbReference>
<dbReference type="InterPro" id="IPR023123">
    <property type="entry name" value="Tubulin_C"/>
</dbReference>
<dbReference type="Gene3D" id="1.10.287.600">
    <property type="entry name" value="Helix hairpin bin"/>
    <property type="match status" value="1"/>
</dbReference>
<evidence type="ECO:0000313" key="19">
    <source>
        <dbReference type="EMBL" id="KAG7469746.1"/>
    </source>
</evidence>
<reference evidence="19" key="1">
    <citation type="submission" date="2021-01" db="EMBL/GenBank/DDBJ databases">
        <authorList>
            <person name="Zahm M."/>
            <person name="Roques C."/>
            <person name="Cabau C."/>
            <person name="Klopp C."/>
            <person name="Donnadieu C."/>
            <person name="Jouanno E."/>
            <person name="Lampietro C."/>
            <person name="Louis A."/>
            <person name="Herpin A."/>
            <person name="Echchiki A."/>
            <person name="Berthelot C."/>
            <person name="Parey E."/>
            <person name="Roest-Crollius H."/>
            <person name="Braasch I."/>
            <person name="Postlethwait J."/>
            <person name="Bobe J."/>
            <person name="Montfort J."/>
            <person name="Bouchez O."/>
            <person name="Begum T."/>
            <person name="Mejri S."/>
            <person name="Adams A."/>
            <person name="Chen W.-J."/>
            <person name="Guiguen Y."/>
        </authorList>
    </citation>
    <scope>NUCLEOTIDE SEQUENCE</scope>
    <source>
        <strain evidence="19">YG-15Mar2019-1</strain>
        <tissue evidence="19">Brain</tissue>
    </source>
</reference>
<evidence type="ECO:0000256" key="6">
    <source>
        <dbReference type="ARBA" id="ARBA00022490"/>
    </source>
</evidence>
<keyword evidence="13" id="KW-0966">Cell projection</keyword>
<dbReference type="PRINTS" id="PR01161">
    <property type="entry name" value="TUBULIN"/>
</dbReference>
<comment type="caution">
    <text evidence="19">The sequence shown here is derived from an EMBL/GenBank/DDBJ whole genome shotgun (WGS) entry which is preliminary data.</text>
</comment>
<evidence type="ECO:0000256" key="14">
    <source>
        <dbReference type="ARBA" id="ARBA00030594"/>
    </source>
</evidence>
<keyword evidence="9" id="KW-0970">Cilium biogenesis/degradation</keyword>
<dbReference type="GO" id="GO:0005525">
    <property type="term" value="F:GTP binding"/>
    <property type="evidence" value="ECO:0007669"/>
    <property type="project" value="UniProtKB-UniRule"/>
</dbReference>
<dbReference type="GO" id="GO:0005929">
    <property type="term" value="C:cilium"/>
    <property type="evidence" value="ECO:0007669"/>
    <property type="project" value="UniProtKB-SubCell"/>
</dbReference>
<dbReference type="CDD" id="cd02189">
    <property type="entry name" value="delta_zeta_tubulin-like"/>
    <property type="match status" value="1"/>
</dbReference>